<keyword evidence="3" id="KW-1185">Reference proteome</keyword>
<dbReference type="RefSeq" id="WP_025361708.1">
    <property type="nucleotide sequence ID" value="NZ_BAAABQ010000089.1"/>
</dbReference>
<evidence type="ECO:0000313" key="2">
    <source>
        <dbReference type="EMBL" id="MBA8929653.1"/>
    </source>
</evidence>
<dbReference type="EMBL" id="JACJID010000005">
    <property type="protein sequence ID" value="MBA8929653.1"/>
    <property type="molecule type" value="Genomic_DNA"/>
</dbReference>
<evidence type="ECO:0000313" key="3">
    <source>
        <dbReference type="Proteomes" id="UP000517916"/>
    </source>
</evidence>
<gene>
    <name evidence="2" type="ORF">BC739_006871</name>
</gene>
<feature type="compositionally biased region" description="Pro residues" evidence="1">
    <location>
        <begin position="98"/>
        <end position="118"/>
    </location>
</feature>
<name>A0ABR6BRV3_9PSEU</name>
<feature type="compositionally biased region" description="Low complexity" evidence="1">
    <location>
        <begin position="66"/>
        <end position="97"/>
    </location>
</feature>
<protein>
    <submittedName>
        <fullName evidence="2">Uncharacterized protein</fullName>
    </submittedName>
</protein>
<sequence length="160" mass="16438">MTDSAGTERFALARWWWRTPGWSRLLTSLGGGSGLLVALTIAFGAPVGPPAPPVTTPQELVAPVLTTTTTPAPTTTTVTTTSVTTKVVTTTTTTTTQAPPPPSNDPPTYQPPQQPTTEPPSGQLGVTSGAFCSLEGALGVTKAGKPMVCKGPGQLRWRAA</sequence>
<accession>A0ABR6BRV3</accession>
<evidence type="ECO:0000256" key="1">
    <source>
        <dbReference type="SAM" id="MobiDB-lite"/>
    </source>
</evidence>
<reference evidence="2 3" key="1">
    <citation type="submission" date="2020-08" db="EMBL/GenBank/DDBJ databases">
        <title>Genomic Encyclopedia of Archaeal and Bacterial Type Strains, Phase II (KMG-II): from individual species to whole genera.</title>
        <authorList>
            <person name="Goeker M."/>
        </authorList>
    </citation>
    <scope>NUCLEOTIDE SEQUENCE [LARGE SCALE GENOMIC DNA]</scope>
    <source>
        <strain evidence="2 3">DSM 43850</strain>
    </source>
</reference>
<dbReference type="Proteomes" id="UP000517916">
    <property type="component" value="Unassembled WGS sequence"/>
</dbReference>
<proteinExistence type="predicted"/>
<feature type="region of interest" description="Disordered" evidence="1">
    <location>
        <begin position="66"/>
        <end position="128"/>
    </location>
</feature>
<comment type="caution">
    <text evidence="2">The sequence shown here is derived from an EMBL/GenBank/DDBJ whole genome shotgun (WGS) entry which is preliminary data.</text>
</comment>
<organism evidence="2 3">
    <name type="scientific">Kutzneria viridogrisea</name>
    <dbReference type="NCBI Taxonomy" id="47990"/>
    <lineage>
        <taxon>Bacteria</taxon>
        <taxon>Bacillati</taxon>
        <taxon>Actinomycetota</taxon>
        <taxon>Actinomycetes</taxon>
        <taxon>Pseudonocardiales</taxon>
        <taxon>Pseudonocardiaceae</taxon>
        <taxon>Kutzneria</taxon>
    </lineage>
</organism>